<evidence type="ECO:0000313" key="9">
    <source>
        <dbReference type="EMBL" id="ALO75603.1"/>
    </source>
</evidence>
<feature type="transmembrane region" description="Helical" evidence="8">
    <location>
        <begin position="319"/>
        <end position="346"/>
    </location>
</feature>
<feature type="transmembrane region" description="Helical" evidence="8">
    <location>
        <begin position="237"/>
        <end position="259"/>
    </location>
</feature>
<keyword evidence="3" id="KW-0813">Transport</keyword>
<dbReference type="PANTHER" id="PTHR31064:SF30">
    <property type="entry name" value="HIGH-AFFINITY POTASSIUM TRANSPORT PROTEIN-RELATED"/>
    <property type="match status" value="1"/>
</dbReference>
<dbReference type="PANTHER" id="PTHR31064">
    <property type="entry name" value="POTASSIUM TRANSPORT PROTEIN DDB_G0292412-RELATED"/>
    <property type="match status" value="1"/>
</dbReference>
<feature type="transmembrane region" description="Helical" evidence="8">
    <location>
        <begin position="435"/>
        <end position="452"/>
    </location>
</feature>
<protein>
    <submittedName>
        <fullName evidence="9">HKT</fullName>
    </submittedName>
</protein>
<name>A0A0S2MLR4_VITVI</name>
<evidence type="ECO:0000256" key="2">
    <source>
        <dbReference type="ARBA" id="ARBA00010864"/>
    </source>
</evidence>
<evidence type="ECO:0000256" key="1">
    <source>
        <dbReference type="ARBA" id="ARBA00004141"/>
    </source>
</evidence>
<evidence type="ECO:0000256" key="6">
    <source>
        <dbReference type="ARBA" id="ARBA00023065"/>
    </source>
</evidence>
<feature type="transmembrane region" description="Helical" evidence="8">
    <location>
        <begin position="502"/>
        <end position="523"/>
    </location>
</feature>
<keyword evidence="6" id="KW-0406">Ion transport</keyword>
<proteinExistence type="evidence at transcript level"/>
<dbReference type="AlphaFoldDB" id="A0A0S2MLR4"/>
<dbReference type="ExpressionAtlas" id="A0A0S2MLR4">
    <property type="expression patterns" value="baseline and differential"/>
</dbReference>
<evidence type="ECO:0000256" key="4">
    <source>
        <dbReference type="ARBA" id="ARBA00022692"/>
    </source>
</evidence>
<keyword evidence="4 8" id="KW-0812">Transmembrane</keyword>
<organism evidence="9">
    <name type="scientific">Vitis vinifera</name>
    <name type="common">Grape</name>
    <dbReference type="NCBI Taxonomy" id="29760"/>
    <lineage>
        <taxon>Eukaryota</taxon>
        <taxon>Viridiplantae</taxon>
        <taxon>Streptophyta</taxon>
        <taxon>Embryophyta</taxon>
        <taxon>Tracheophyta</taxon>
        <taxon>Spermatophyta</taxon>
        <taxon>Magnoliopsida</taxon>
        <taxon>eudicotyledons</taxon>
        <taxon>Gunneridae</taxon>
        <taxon>Pentapetalae</taxon>
        <taxon>rosids</taxon>
        <taxon>Vitales</taxon>
        <taxon>Vitaceae</taxon>
        <taxon>Viteae</taxon>
        <taxon>Vitis</taxon>
    </lineage>
</organism>
<reference evidence="9" key="1">
    <citation type="submission" date="2015-06" db="EMBL/GenBank/DDBJ databases">
        <authorList>
            <person name="Hoefler B.C."/>
            <person name="Straight P.D."/>
        </authorList>
    </citation>
    <scope>NUCLEOTIDE SEQUENCE</scope>
</reference>
<feature type="transmembrane region" description="Helical" evidence="8">
    <location>
        <begin position="108"/>
        <end position="130"/>
    </location>
</feature>
<feature type="transmembrane region" description="Helical" evidence="8">
    <location>
        <begin position="271"/>
        <end position="299"/>
    </location>
</feature>
<feature type="transmembrane region" description="Helical" evidence="8">
    <location>
        <begin position="47"/>
        <end position="65"/>
    </location>
</feature>
<dbReference type="InterPro" id="IPR051143">
    <property type="entry name" value="TrkH_K-transport"/>
</dbReference>
<keyword evidence="7 8" id="KW-0472">Membrane</keyword>
<feature type="transmembrane region" description="Helical" evidence="8">
    <location>
        <begin position="464"/>
        <end position="482"/>
    </location>
</feature>
<dbReference type="EMBL" id="KT210441">
    <property type="protein sequence ID" value="ALO75603.1"/>
    <property type="molecule type" value="mRNA"/>
</dbReference>
<feature type="transmembrane region" description="Helical" evidence="8">
    <location>
        <begin position="202"/>
        <end position="225"/>
    </location>
</feature>
<dbReference type="SMR" id="A0A0S2MLR4"/>
<evidence type="ECO:0000256" key="3">
    <source>
        <dbReference type="ARBA" id="ARBA00022448"/>
    </source>
</evidence>
<feature type="transmembrane region" description="Helical" evidence="8">
    <location>
        <begin position="382"/>
        <end position="402"/>
    </location>
</feature>
<evidence type="ECO:0000256" key="7">
    <source>
        <dbReference type="ARBA" id="ARBA00023136"/>
    </source>
</evidence>
<dbReference type="GO" id="GO:0008324">
    <property type="term" value="F:monoatomic cation transmembrane transporter activity"/>
    <property type="evidence" value="ECO:0007669"/>
    <property type="project" value="InterPro"/>
</dbReference>
<comment type="similarity">
    <text evidence="2">Belongs to the TrkH potassium transport family. HKT (TC 2.A.38.3) subfamily.</text>
</comment>
<evidence type="ECO:0000256" key="5">
    <source>
        <dbReference type="ARBA" id="ARBA00022989"/>
    </source>
</evidence>
<feature type="transmembrane region" description="Helical" evidence="8">
    <location>
        <begin position="77"/>
        <end position="96"/>
    </location>
</feature>
<dbReference type="GO" id="GO:0016020">
    <property type="term" value="C:membrane"/>
    <property type="evidence" value="ECO:0007669"/>
    <property type="project" value="UniProtKB-SubCell"/>
</dbReference>
<dbReference type="GO" id="GO:0030001">
    <property type="term" value="P:metal ion transport"/>
    <property type="evidence" value="ECO:0007669"/>
    <property type="project" value="UniProtKB-ARBA"/>
</dbReference>
<comment type="subcellular location">
    <subcellularLocation>
        <location evidence="1">Membrane</location>
        <topology evidence="1">Multi-pass membrane protein</topology>
    </subcellularLocation>
</comment>
<dbReference type="Pfam" id="PF02386">
    <property type="entry name" value="TrkH"/>
    <property type="match status" value="2"/>
</dbReference>
<dbReference type="InterPro" id="IPR003445">
    <property type="entry name" value="Cat_transpt"/>
</dbReference>
<accession>A0A0S2MLR4</accession>
<evidence type="ECO:0000256" key="8">
    <source>
        <dbReference type="SAM" id="Phobius"/>
    </source>
</evidence>
<keyword evidence="5 8" id="KW-1133">Transmembrane helix</keyword>
<sequence length="531" mass="59728">MGIFASLGKKFEQLYNNSCAKMSSFRTYFVGFLCSLFDFHELQLNSFVFQFFYYIILSVLGFLALKLSVLKATTIRLADLDLFFTAVSASTVSSMSTVEMELFSNTQLVIITALMLMGGEIFTSMLRLNFVGSNFTQKIKSIESRVHDNPSNSRNFPAKVESGLVVHPQLKDEKPNSIVEDRDKSLSGEHLRNCPIKLLGHVVIRYIFVIQILGAGLIFLYVSLVPSAKEVLKNKGIQMQIFSVFTAVSTFSNCGFVPTNENMKIFKKNSGLLLFLIPQVLLGNTLFAPALRCVIWVLGKTTKRVEYGYMLNNSREIGYNYLLPSVHSFVMAIVVLVLIVFEFLFFCSMEWNSEALYGLDGNEKFVASLFQVVNLRHTGESVFDLSIVTPAVLVVFIVMMYLPARTSFFAIEGHETDVKNGDGKTKQKRLMGHDTFSPLTFLVPFVIFICMTERDKLKEDPLNFNVLSIALEVISAYANVGLSTGYHCSRQLKPDPFCKPVWYGFVGRWSAGGKLLLVIVMFLGKLRKFGK</sequence>